<evidence type="ECO:0000313" key="3">
    <source>
        <dbReference type="Proteomes" id="UP001177003"/>
    </source>
</evidence>
<organism evidence="2 3">
    <name type="scientific">Lactuca saligna</name>
    <name type="common">Willowleaf lettuce</name>
    <dbReference type="NCBI Taxonomy" id="75948"/>
    <lineage>
        <taxon>Eukaryota</taxon>
        <taxon>Viridiplantae</taxon>
        <taxon>Streptophyta</taxon>
        <taxon>Embryophyta</taxon>
        <taxon>Tracheophyta</taxon>
        <taxon>Spermatophyta</taxon>
        <taxon>Magnoliopsida</taxon>
        <taxon>eudicotyledons</taxon>
        <taxon>Gunneridae</taxon>
        <taxon>Pentapetalae</taxon>
        <taxon>asterids</taxon>
        <taxon>campanulids</taxon>
        <taxon>Asterales</taxon>
        <taxon>Asteraceae</taxon>
        <taxon>Cichorioideae</taxon>
        <taxon>Cichorieae</taxon>
        <taxon>Lactucinae</taxon>
        <taxon>Lactuca</taxon>
    </lineage>
</organism>
<keyword evidence="3" id="KW-1185">Reference proteome</keyword>
<dbReference type="EMBL" id="OX465086">
    <property type="protein sequence ID" value="CAI9262343.1"/>
    <property type="molecule type" value="Genomic_DNA"/>
</dbReference>
<sequence length="190" mass="21572">MQVVIASHPDNNERSETKADPLEPIVIVDATTDQPILDIGDQSKTDECEGFLDLGFIQQAVVSTIPLNVVYPRFEGEISQEVPQDLCEQVNRKKFGGILNQRTKHDPIIRIPEIINKDKSVHAQEVKLEIQQLLNKVKKLRLEPSAAPSTNLSIRLEEVKLDQFRWITLEVLKEVDKFYNGSSDESKEEV</sequence>
<feature type="compositionally biased region" description="Basic and acidic residues" evidence="1">
    <location>
        <begin position="10"/>
        <end position="21"/>
    </location>
</feature>
<gene>
    <name evidence="2" type="ORF">LSALG_LOCUS3083</name>
</gene>
<evidence type="ECO:0000256" key="1">
    <source>
        <dbReference type="SAM" id="MobiDB-lite"/>
    </source>
</evidence>
<name>A0AA35V5C1_LACSI</name>
<accession>A0AA35V5C1</accession>
<evidence type="ECO:0000313" key="2">
    <source>
        <dbReference type="EMBL" id="CAI9262343.1"/>
    </source>
</evidence>
<protein>
    <submittedName>
        <fullName evidence="2">Uncharacterized protein</fullName>
    </submittedName>
</protein>
<dbReference type="Proteomes" id="UP001177003">
    <property type="component" value="Chromosome 0"/>
</dbReference>
<dbReference type="AlphaFoldDB" id="A0AA35V5C1"/>
<proteinExistence type="predicted"/>
<feature type="region of interest" description="Disordered" evidence="1">
    <location>
        <begin position="1"/>
        <end position="21"/>
    </location>
</feature>
<reference evidence="2" key="1">
    <citation type="submission" date="2023-04" db="EMBL/GenBank/DDBJ databases">
        <authorList>
            <person name="Vijverberg K."/>
            <person name="Xiong W."/>
            <person name="Schranz E."/>
        </authorList>
    </citation>
    <scope>NUCLEOTIDE SEQUENCE</scope>
</reference>